<comment type="caution">
    <text evidence="3">The sequence shown here is derived from an EMBL/GenBank/DDBJ whole genome shotgun (WGS) entry which is preliminary data.</text>
</comment>
<sequence>MGPHQFLKDALHCKQGGFVDKGNKATCKMTLRWRRERERERERARERESESTSGERGGRRAKERVEGGASEGVEGDVFMGARKSIRKGSFGVESKSFKVKVEEQKGKVQATIVERKGGISSWIRLGPKSIGFFFNGLVLCIKDAGSGKWERKWRESGRVYSLVRDQNKGGCFLRLEVADLENKRFYIFIPKGKEAKGGWVSMVEMLRRLGFTNGERDARKKKCCCRNLAWGKPTPKWLSSQKEKKNSVKGDDLRTWGTYLANFWGLKGNLGLGKLERGKVLLDFEFLAEAEKALKIGGISVGGSLFRLEKWRPELGCLMDGEKRSEAWWEVRPVLRTAMARKSGNIVGTEGKVGGEAIERAVECVRGEDDTSRLEDLLRPTVGTRGQTSGLGQAVGHVWCSIGPSVRPQGSGGPPSPHRAEPFVTSGPAPLEAFPCEFGPSHFGLPSLKGSGRAKAKEPVVPGLYVINSFLFTSTQETPIRKMSPSSLEPIKREHLAPRGPDHSISSFWVYEGLRRPSVEEQLLEESSKTDCALMEKASRYGNAFNPCETLVCDFSSPPSSFSGRTPLGEYYDHSGAGLEKIPKGIIGPHGYCAMPLEVRGWEETSWEENDLARFSKFLGFLTKGLEKDILEFLEGGSRKVQCKEEGAGFWLSNEVKETKIQTMSEGVVRSLGSGRFLDWGAMGAQALRVVDELELLDLPLQGGVFSWSGGRNNQSWDRLDRFLVTQSWLDLFRGVVQSRLPRPTSDHFPILLKGGGLSRGPSPFRFENMWLKVDGFKDLLRD</sequence>
<dbReference type="Proteomes" id="UP000288805">
    <property type="component" value="Unassembled WGS sequence"/>
</dbReference>
<evidence type="ECO:0000256" key="1">
    <source>
        <dbReference type="SAM" id="MobiDB-lite"/>
    </source>
</evidence>
<feature type="compositionally biased region" description="Basic and acidic residues" evidence="1">
    <location>
        <begin position="34"/>
        <end position="50"/>
    </location>
</feature>
<name>A0A438GHH0_VITVI</name>
<dbReference type="InterPro" id="IPR025558">
    <property type="entry name" value="DUF4283"/>
</dbReference>
<protein>
    <recommendedName>
        <fullName evidence="2">DUF4283 domain-containing protein</fullName>
    </recommendedName>
</protein>
<feature type="domain" description="DUF4283" evidence="2">
    <location>
        <begin position="252"/>
        <end position="317"/>
    </location>
</feature>
<dbReference type="SUPFAM" id="SSF56219">
    <property type="entry name" value="DNase I-like"/>
    <property type="match status" value="1"/>
</dbReference>
<accession>A0A438GHH0</accession>
<gene>
    <name evidence="3" type="ORF">CK203_052131</name>
</gene>
<proteinExistence type="predicted"/>
<organism evidence="3 4">
    <name type="scientific">Vitis vinifera</name>
    <name type="common">Grape</name>
    <dbReference type="NCBI Taxonomy" id="29760"/>
    <lineage>
        <taxon>Eukaryota</taxon>
        <taxon>Viridiplantae</taxon>
        <taxon>Streptophyta</taxon>
        <taxon>Embryophyta</taxon>
        <taxon>Tracheophyta</taxon>
        <taxon>Spermatophyta</taxon>
        <taxon>Magnoliopsida</taxon>
        <taxon>eudicotyledons</taxon>
        <taxon>Gunneridae</taxon>
        <taxon>Pentapetalae</taxon>
        <taxon>rosids</taxon>
        <taxon>Vitales</taxon>
        <taxon>Vitaceae</taxon>
        <taxon>Viteae</taxon>
        <taxon>Vitis</taxon>
    </lineage>
</organism>
<dbReference type="EMBL" id="QGNW01000433">
    <property type="protein sequence ID" value="RVW71632.1"/>
    <property type="molecule type" value="Genomic_DNA"/>
</dbReference>
<dbReference type="Pfam" id="PF14111">
    <property type="entry name" value="DUF4283"/>
    <property type="match status" value="1"/>
</dbReference>
<dbReference type="PANTHER" id="PTHR33710:SF71">
    <property type="entry name" value="ENDONUCLEASE_EXONUCLEASE_PHOSPHATASE DOMAIN-CONTAINING PROTEIN"/>
    <property type="match status" value="1"/>
</dbReference>
<dbReference type="AlphaFoldDB" id="A0A438GHH0"/>
<evidence type="ECO:0000259" key="2">
    <source>
        <dbReference type="Pfam" id="PF14111"/>
    </source>
</evidence>
<dbReference type="InterPro" id="IPR036691">
    <property type="entry name" value="Endo/exonu/phosph_ase_sf"/>
</dbReference>
<feature type="region of interest" description="Disordered" evidence="1">
    <location>
        <begin position="405"/>
        <end position="426"/>
    </location>
</feature>
<dbReference type="PANTHER" id="PTHR33710">
    <property type="entry name" value="BNAC02G09200D PROTEIN"/>
    <property type="match status" value="1"/>
</dbReference>
<dbReference type="Gene3D" id="3.60.10.10">
    <property type="entry name" value="Endonuclease/exonuclease/phosphatase"/>
    <property type="match status" value="1"/>
</dbReference>
<evidence type="ECO:0000313" key="3">
    <source>
        <dbReference type="EMBL" id="RVW71632.1"/>
    </source>
</evidence>
<feature type="region of interest" description="Disordered" evidence="1">
    <location>
        <begin position="34"/>
        <end position="68"/>
    </location>
</feature>
<evidence type="ECO:0000313" key="4">
    <source>
        <dbReference type="Proteomes" id="UP000288805"/>
    </source>
</evidence>
<feature type="compositionally biased region" description="Basic and acidic residues" evidence="1">
    <location>
        <begin position="56"/>
        <end position="66"/>
    </location>
</feature>
<reference evidence="3 4" key="1">
    <citation type="journal article" date="2018" name="PLoS Genet.">
        <title>Population sequencing reveals clonal diversity and ancestral inbreeding in the grapevine cultivar Chardonnay.</title>
        <authorList>
            <person name="Roach M.J."/>
            <person name="Johnson D.L."/>
            <person name="Bohlmann J."/>
            <person name="van Vuuren H.J."/>
            <person name="Jones S.J."/>
            <person name="Pretorius I.S."/>
            <person name="Schmidt S.A."/>
            <person name="Borneman A.R."/>
        </authorList>
    </citation>
    <scope>NUCLEOTIDE SEQUENCE [LARGE SCALE GENOMIC DNA]</scope>
    <source>
        <strain evidence="4">cv. Chardonnay</strain>
        <tissue evidence="3">Leaf</tissue>
    </source>
</reference>